<feature type="region of interest" description="Disordered" evidence="1">
    <location>
        <begin position="168"/>
        <end position="188"/>
    </location>
</feature>
<feature type="region of interest" description="Disordered" evidence="1">
    <location>
        <begin position="266"/>
        <end position="288"/>
    </location>
</feature>
<accession>A0A5A7PAL0</accession>
<dbReference type="PANTHER" id="PTHR34798">
    <property type="entry name" value="PROTEIN TIME FOR COFFEE"/>
    <property type="match status" value="1"/>
</dbReference>
<dbReference type="InterPro" id="IPR039317">
    <property type="entry name" value="TIC"/>
</dbReference>
<feature type="compositionally biased region" description="Polar residues" evidence="1">
    <location>
        <begin position="588"/>
        <end position="600"/>
    </location>
</feature>
<evidence type="ECO:0008006" key="4">
    <source>
        <dbReference type="Google" id="ProtNLM"/>
    </source>
</evidence>
<comment type="caution">
    <text evidence="2">The sequence shown here is derived from an EMBL/GenBank/DDBJ whole genome shotgun (WGS) entry which is preliminary data.</text>
</comment>
<feature type="region of interest" description="Disordered" evidence="1">
    <location>
        <begin position="1"/>
        <end position="21"/>
    </location>
</feature>
<feature type="compositionally biased region" description="Polar residues" evidence="1">
    <location>
        <begin position="671"/>
        <end position="692"/>
    </location>
</feature>
<feature type="region of interest" description="Disordered" evidence="1">
    <location>
        <begin position="496"/>
        <end position="526"/>
    </location>
</feature>
<proteinExistence type="predicted"/>
<dbReference type="OrthoDB" id="784889at2759"/>
<feature type="compositionally biased region" description="Polar residues" evidence="1">
    <location>
        <begin position="399"/>
        <end position="416"/>
    </location>
</feature>
<evidence type="ECO:0000256" key="1">
    <source>
        <dbReference type="SAM" id="MobiDB-lite"/>
    </source>
</evidence>
<feature type="region of interest" description="Disordered" evidence="1">
    <location>
        <begin position="627"/>
        <end position="692"/>
    </location>
</feature>
<evidence type="ECO:0000313" key="3">
    <source>
        <dbReference type="Proteomes" id="UP000325081"/>
    </source>
</evidence>
<feature type="region of interest" description="Disordered" evidence="1">
    <location>
        <begin position="390"/>
        <end position="416"/>
    </location>
</feature>
<dbReference type="AlphaFoldDB" id="A0A5A7PAL0"/>
<evidence type="ECO:0000313" key="2">
    <source>
        <dbReference type="EMBL" id="GER29761.1"/>
    </source>
</evidence>
<feature type="region of interest" description="Disordered" evidence="1">
    <location>
        <begin position="63"/>
        <end position="90"/>
    </location>
</feature>
<feature type="compositionally biased region" description="Low complexity" evidence="1">
    <location>
        <begin position="496"/>
        <end position="508"/>
    </location>
</feature>
<dbReference type="EMBL" id="BKCP01004224">
    <property type="protein sequence ID" value="GER29761.1"/>
    <property type="molecule type" value="Genomic_DNA"/>
</dbReference>
<sequence>MERNRDLRSAGSAADGCPRRRRTVITVGDSANDDRKMELKETVRFIDRQQVWRMDRDRDLSKRRRIENRAAVPQRNGGGGGGGGNEAAQDGCVDREKVGSLEERESPSCVSKVNACDIQHLTVTKADHEASVVEVGAKKGDRIEIDLMALPSLPSSPEINGVLDINSDVATGDKSETSPDRGTQMEEKKIEVISVDQLVDLNVEKQRLQTSSASKTNTQPQQSLKEPKNQSPTSFVPFSIGIGSWHGVLPHPGYVLSHQENLPVEGSSKSSITTQAPEFKFSKPRPKRSATHRYIAENIHSHQQLVQKSLSSGSTNVGTTLYGTQSSNLKSMLPIQRFAIGNPLVGDSERGQNLAGETIVKLLPQQTSSQAQLQARNFLHNPGFTFPPNLSGPSHFALPSNSSTNKPPANSSHAEASNAGTFNRQFFPFNEAMLQNNGCQFPNLPNITLPSFKGESSILNPSIYSLPVFNIPPYQHLLSTFNTKTVENRTLQMEKNNNGASASDGSASQHPKPKKNNNNNNSAQIYPFPIQPMSFGHVGNKQPNAASAPVISFSTMPQNSSIFQMLPELSWNGGGNKNFPSSEEKSRNAASSKFENSGKNAGSHPSHLSPLPIPNYSPLLPKWENFPRTAKLPEGSSQFSARNIPQPKNPQVQVQVQGHVSYGNSPVLVQGQLSNPTNTKTSSNQRVNTVKS</sequence>
<feature type="region of interest" description="Disordered" evidence="1">
    <location>
        <begin position="207"/>
        <end position="232"/>
    </location>
</feature>
<feature type="compositionally biased region" description="Gly residues" evidence="1">
    <location>
        <begin position="76"/>
        <end position="85"/>
    </location>
</feature>
<feature type="region of interest" description="Disordered" evidence="1">
    <location>
        <begin position="574"/>
        <end position="613"/>
    </location>
</feature>
<name>A0A5A7PAL0_STRAF</name>
<feature type="compositionally biased region" description="Basic and acidic residues" evidence="1">
    <location>
        <begin position="171"/>
        <end position="188"/>
    </location>
</feature>
<dbReference type="GO" id="GO:0042752">
    <property type="term" value="P:regulation of circadian rhythm"/>
    <property type="evidence" value="ECO:0007669"/>
    <property type="project" value="InterPro"/>
</dbReference>
<feature type="compositionally biased region" description="Polar residues" evidence="1">
    <location>
        <begin position="208"/>
        <end position="232"/>
    </location>
</feature>
<organism evidence="2 3">
    <name type="scientific">Striga asiatica</name>
    <name type="common">Asiatic witchweed</name>
    <name type="synonym">Buchnera asiatica</name>
    <dbReference type="NCBI Taxonomy" id="4170"/>
    <lineage>
        <taxon>Eukaryota</taxon>
        <taxon>Viridiplantae</taxon>
        <taxon>Streptophyta</taxon>
        <taxon>Embryophyta</taxon>
        <taxon>Tracheophyta</taxon>
        <taxon>Spermatophyta</taxon>
        <taxon>Magnoliopsida</taxon>
        <taxon>eudicotyledons</taxon>
        <taxon>Gunneridae</taxon>
        <taxon>Pentapetalae</taxon>
        <taxon>asterids</taxon>
        <taxon>lamiids</taxon>
        <taxon>Lamiales</taxon>
        <taxon>Orobanchaceae</taxon>
        <taxon>Buchnereae</taxon>
        <taxon>Striga</taxon>
    </lineage>
</organism>
<protein>
    <recommendedName>
        <fullName evidence="4">Time for coffee</fullName>
    </recommendedName>
</protein>
<dbReference type="Proteomes" id="UP000325081">
    <property type="component" value="Unassembled WGS sequence"/>
</dbReference>
<keyword evidence="3" id="KW-1185">Reference proteome</keyword>
<reference evidence="3" key="1">
    <citation type="journal article" date="2019" name="Curr. Biol.">
        <title>Genome Sequence of Striga asiatica Provides Insight into the Evolution of Plant Parasitism.</title>
        <authorList>
            <person name="Yoshida S."/>
            <person name="Kim S."/>
            <person name="Wafula E.K."/>
            <person name="Tanskanen J."/>
            <person name="Kim Y.M."/>
            <person name="Honaas L."/>
            <person name="Yang Z."/>
            <person name="Spallek T."/>
            <person name="Conn C.E."/>
            <person name="Ichihashi Y."/>
            <person name="Cheong K."/>
            <person name="Cui S."/>
            <person name="Der J.P."/>
            <person name="Gundlach H."/>
            <person name="Jiao Y."/>
            <person name="Hori C."/>
            <person name="Ishida J.K."/>
            <person name="Kasahara H."/>
            <person name="Kiba T."/>
            <person name="Kim M.S."/>
            <person name="Koo N."/>
            <person name="Laohavisit A."/>
            <person name="Lee Y.H."/>
            <person name="Lumba S."/>
            <person name="McCourt P."/>
            <person name="Mortimer J.C."/>
            <person name="Mutuku J.M."/>
            <person name="Nomura T."/>
            <person name="Sasaki-Sekimoto Y."/>
            <person name="Seto Y."/>
            <person name="Wang Y."/>
            <person name="Wakatake T."/>
            <person name="Sakakibara H."/>
            <person name="Demura T."/>
            <person name="Yamaguchi S."/>
            <person name="Yoneyama K."/>
            <person name="Manabe R.I."/>
            <person name="Nelson D.C."/>
            <person name="Schulman A.H."/>
            <person name="Timko M.P."/>
            <person name="dePamphilis C.W."/>
            <person name="Choi D."/>
            <person name="Shirasu K."/>
        </authorList>
    </citation>
    <scope>NUCLEOTIDE SEQUENCE [LARGE SCALE GENOMIC DNA]</scope>
    <source>
        <strain evidence="3">cv. UVA1</strain>
    </source>
</reference>
<dbReference type="GO" id="GO:0005634">
    <property type="term" value="C:nucleus"/>
    <property type="evidence" value="ECO:0007669"/>
    <property type="project" value="TreeGrafter"/>
</dbReference>
<feature type="compositionally biased region" description="Low complexity" evidence="1">
    <location>
        <begin position="645"/>
        <end position="657"/>
    </location>
</feature>
<dbReference type="PANTHER" id="PTHR34798:SF2">
    <property type="entry name" value="PROTEIN TIME FOR COFFEE"/>
    <property type="match status" value="1"/>
</dbReference>
<gene>
    <name evidence="2" type="ORF">STAS_05650</name>
</gene>
<feature type="compositionally biased region" description="Polar residues" evidence="1">
    <location>
        <begin position="267"/>
        <end position="276"/>
    </location>
</feature>